<name>A0ABQ2BMH8_9SPHI</name>
<evidence type="ECO:0000256" key="1">
    <source>
        <dbReference type="SAM" id="Phobius"/>
    </source>
</evidence>
<evidence type="ECO:0008006" key="4">
    <source>
        <dbReference type="Google" id="ProtNLM"/>
    </source>
</evidence>
<protein>
    <recommendedName>
        <fullName evidence="4">Outer membrane protein beta-barrel domain-containing protein</fullName>
    </recommendedName>
</protein>
<accession>A0ABQ2BMH8</accession>
<keyword evidence="1" id="KW-1133">Transmembrane helix</keyword>
<proteinExistence type="predicted"/>
<sequence>MKKGNDIDNLFKNGLEHPDIPFNDADWQAMEKRLHPKPKRRIAPIIWFSALSGLAAMLLIVFFVMKPAAEKSDDLAKTKLLKIKKLNKNLSDKNGVKDNLKDKSITEELGNNKSIYFNNFEATTNSSHSKTNLLTNIKAGNMVEGNSILGLSNTALLSNNLYGGSLIESPNYSDLAMFSPGTNYKPKVGKPDNKIEIKNFSNKPRMVLSILAAPDLTSVQYSGKSSVSGSFGAELTVFLTKRLSVTTGAAYAKKIYNSEFSLYNPNSTYVFKNQPINIHANCDVIDIPLNVNYKIFEKRKNSLTLSTGLSSYLMLKEKYSYTYAENAQGRKEYEVKNQNKHYLGIANIGVEFQHKINNKFSISARPFMKLPLTDIGYGNMKLSSTGVAVSVNMNLFKKVN</sequence>
<evidence type="ECO:0000313" key="3">
    <source>
        <dbReference type="Proteomes" id="UP000645390"/>
    </source>
</evidence>
<feature type="transmembrane region" description="Helical" evidence="1">
    <location>
        <begin position="42"/>
        <end position="65"/>
    </location>
</feature>
<organism evidence="2 3">
    <name type="scientific">Pedobacter mendelii</name>
    <dbReference type="NCBI Taxonomy" id="1908240"/>
    <lineage>
        <taxon>Bacteria</taxon>
        <taxon>Pseudomonadati</taxon>
        <taxon>Bacteroidota</taxon>
        <taxon>Sphingobacteriia</taxon>
        <taxon>Sphingobacteriales</taxon>
        <taxon>Sphingobacteriaceae</taxon>
        <taxon>Pedobacter</taxon>
    </lineage>
</organism>
<keyword evidence="1" id="KW-0472">Membrane</keyword>
<dbReference type="Proteomes" id="UP000645390">
    <property type="component" value="Unassembled WGS sequence"/>
</dbReference>
<comment type="caution">
    <text evidence="2">The sequence shown here is derived from an EMBL/GenBank/DDBJ whole genome shotgun (WGS) entry which is preliminary data.</text>
</comment>
<keyword evidence="3" id="KW-1185">Reference proteome</keyword>
<gene>
    <name evidence="2" type="ORF">GCM10008119_28790</name>
</gene>
<dbReference type="EMBL" id="BMDJ01000009">
    <property type="protein sequence ID" value="GGI27667.1"/>
    <property type="molecule type" value="Genomic_DNA"/>
</dbReference>
<keyword evidence="1" id="KW-0812">Transmembrane</keyword>
<dbReference type="RefSeq" id="WP_188415716.1">
    <property type="nucleotide sequence ID" value="NZ_BMDJ01000009.1"/>
</dbReference>
<evidence type="ECO:0000313" key="2">
    <source>
        <dbReference type="EMBL" id="GGI27667.1"/>
    </source>
</evidence>
<reference evidence="3" key="1">
    <citation type="journal article" date="2019" name="Int. J. Syst. Evol. Microbiol.">
        <title>The Global Catalogue of Microorganisms (GCM) 10K type strain sequencing project: providing services to taxonomists for standard genome sequencing and annotation.</title>
        <authorList>
            <consortium name="The Broad Institute Genomics Platform"/>
            <consortium name="The Broad Institute Genome Sequencing Center for Infectious Disease"/>
            <person name="Wu L."/>
            <person name="Ma J."/>
        </authorList>
    </citation>
    <scope>NUCLEOTIDE SEQUENCE [LARGE SCALE GENOMIC DNA]</scope>
    <source>
        <strain evidence="3">CCM 8939</strain>
    </source>
</reference>